<comment type="similarity">
    <text evidence="2 12">Belongs to the RNA methyltransferase RsmE family.</text>
</comment>
<evidence type="ECO:0000313" key="15">
    <source>
        <dbReference type="EMBL" id="HIU61435.1"/>
    </source>
</evidence>
<comment type="catalytic activity">
    <reaction evidence="11 12">
        <text>uridine(1498) in 16S rRNA + S-adenosyl-L-methionine = N(3)-methyluridine(1498) in 16S rRNA + S-adenosyl-L-homocysteine + H(+)</text>
        <dbReference type="Rhea" id="RHEA:42920"/>
        <dbReference type="Rhea" id="RHEA-COMP:10283"/>
        <dbReference type="Rhea" id="RHEA-COMP:10284"/>
        <dbReference type="ChEBI" id="CHEBI:15378"/>
        <dbReference type="ChEBI" id="CHEBI:57856"/>
        <dbReference type="ChEBI" id="CHEBI:59789"/>
        <dbReference type="ChEBI" id="CHEBI:65315"/>
        <dbReference type="ChEBI" id="CHEBI:74502"/>
        <dbReference type="EC" id="2.1.1.193"/>
    </reaction>
</comment>
<evidence type="ECO:0000256" key="7">
    <source>
        <dbReference type="ARBA" id="ARBA00022603"/>
    </source>
</evidence>
<dbReference type="Proteomes" id="UP000824110">
    <property type="component" value="Unassembled WGS sequence"/>
</dbReference>
<evidence type="ECO:0000256" key="2">
    <source>
        <dbReference type="ARBA" id="ARBA00005528"/>
    </source>
</evidence>
<dbReference type="InterPro" id="IPR046886">
    <property type="entry name" value="RsmE_MTase_dom"/>
</dbReference>
<gene>
    <name evidence="15" type="ORF">IAB69_02165</name>
</gene>
<evidence type="ECO:0000256" key="9">
    <source>
        <dbReference type="ARBA" id="ARBA00022691"/>
    </source>
</evidence>
<accession>A0A9D1MJ45</accession>
<dbReference type="PIRSF" id="PIRSF015601">
    <property type="entry name" value="MTase_slr0722"/>
    <property type="match status" value="1"/>
</dbReference>
<dbReference type="GO" id="GO:0005737">
    <property type="term" value="C:cytoplasm"/>
    <property type="evidence" value="ECO:0007669"/>
    <property type="project" value="UniProtKB-SubCell"/>
</dbReference>
<dbReference type="GO" id="GO:0070475">
    <property type="term" value="P:rRNA base methylation"/>
    <property type="evidence" value="ECO:0007669"/>
    <property type="project" value="TreeGrafter"/>
</dbReference>
<dbReference type="InterPro" id="IPR015947">
    <property type="entry name" value="PUA-like_sf"/>
</dbReference>
<sequence>MSAPKRFLTENLIDYPAVSEVRLEGEQFNHAKNVLRLSVGAEITLLDGSGREYSAIIAAAGKHDFTAHITGFSVGDKEPLVNVRLLMGALKGDKTELVVQKATELGVSSVGVFNSRYCSAFFNSESKLERLNKVAREATKQCMRSVAPKVEFFDKFEDALASAEGFENKLFACEFENNSQADMRKLSGTVCIVVGSEGGFSEEEYALARERYGFSGITLGKRILRAETAAVALTAIVMFALGEMG</sequence>
<keyword evidence="8 12" id="KW-0808">Transferase</keyword>
<dbReference type="PANTHER" id="PTHR30027">
    <property type="entry name" value="RIBOSOMAL RNA SMALL SUBUNIT METHYLTRANSFERASE E"/>
    <property type="match status" value="1"/>
</dbReference>
<dbReference type="InterPro" id="IPR046887">
    <property type="entry name" value="RsmE_PUA-like"/>
</dbReference>
<keyword evidence="5 12" id="KW-0963">Cytoplasm</keyword>
<proteinExistence type="inferred from homology"/>
<name>A0A9D1MJ45_9FIRM</name>
<feature type="domain" description="Ribosomal RNA small subunit methyltransferase E methyltransferase" evidence="13">
    <location>
        <begin position="78"/>
        <end position="237"/>
    </location>
</feature>
<comment type="subcellular location">
    <subcellularLocation>
        <location evidence="1 12">Cytoplasm</location>
    </subcellularLocation>
</comment>
<dbReference type="EC" id="2.1.1.193" evidence="3 12"/>
<dbReference type="EMBL" id="DVNE01000021">
    <property type="protein sequence ID" value="HIU61435.1"/>
    <property type="molecule type" value="Genomic_DNA"/>
</dbReference>
<dbReference type="PANTHER" id="PTHR30027:SF3">
    <property type="entry name" value="16S RRNA (URACIL(1498)-N(3))-METHYLTRANSFERASE"/>
    <property type="match status" value="1"/>
</dbReference>
<feature type="domain" description="Ribosomal RNA small subunit methyltransferase E PUA-like" evidence="14">
    <location>
        <begin position="23"/>
        <end position="69"/>
    </location>
</feature>
<keyword evidence="7 12" id="KW-0489">Methyltransferase</keyword>
<comment type="function">
    <text evidence="10 12">Specifically methylates the N3 position of the uracil ring of uridine 1498 (m3U1498) in 16S rRNA. Acts on the fully assembled 30S ribosomal subunit.</text>
</comment>
<dbReference type="SUPFAM" id="SSF88697">
    <property type="entry name" value="PUA domain-like"/>
    <property type="match status" value="1"/>
</dbReference>
<evidence type="ECO:0000256" key="12">
    <source>
        <dbReference type="PIRNR" id="PIRNR015601"/>
    </source>
</evidence>
<dbReference type="CDD" id="cd18084">
    <property type="entry name" value="RsmE-like"/>
    <property type="match status" value="1"/>
</dbReference>
<dbReference type="GO" id="GO:0070042">
    <property type="term" value="F:rRNA (uridine-N3-)-methyltransferase activity"/>
    <property type="evidence" value="ECO:0007669"/>
    <property type="project" value="TreeGrafter"/>
</dbReference>
<evidence type="ECO:0000256" key="3">
    <source>
        <dbReference type="ARBA" id="ARBA00012328"/>
    </source>
</evidence>
<protein>
    <recommendedName>
        <fullName evidence="4 12">Ribosomal RNA small subunit methyltransferase E</fullName>
        <ecNumber evidence="3 12">2.1.1.193</ecNumber>
    </recommendedName>
</protein>
<evidence type="ECO:0000256" key="6">
    <source>
        <dbReference type="ARBA" id="ARBA00022552"/>
    </source>
</evidence>
<reference evidence="15" key="1">
    <citation type="submission" date="2020-10" db="EMBL/GenBank/DDBJ databases">
        <authorList>
            <person name="Gilroy R."/>
        </authorList>
    </citation>
    <scope>NUCLEOTIDE SEQUENCE</scope>
    <source>
        <strain evidence="15">CHK195-12923</strain>
    </source>
</reference>
<evidence type="ECO:0000256" key="4">
    <source>
        <dbReference type="ARBA" id="ARBA00013673"/>
    </source>
</evidence>
<comment type="caution">
    <text evidence="15">The sequence shown here is derived from an EMBL/GenBank/DDBJ whole genome shotgun (WGS) entry which is preliminary data.</text>
</comment>
<dbReference type="InterPro" id="IPR029028">
    <property type="entry name" value="Alpha/beta_knot_MTases"/>
</dbReference>
<reference evidence="15" key="2">
    <citation type="journal article" date="2021" name="PeerJ">
        <title>Extensive microbial diversity within the chicken gut microbiome revealed by metagenomics and culture.</title>
        <authorList>
            <person name="Gilroy R."/>
            <person name="Ravi A."/>
            <person name="Getino M."/>
            <person name="Pursley I."/>
            <person name="Horton D.L."/>
            <person name="Alikhan N.F."/>
            <person name="Baker D."/>
            <person name="Gharbi K."/>
            <person name="Hall N."/>
            <person name="Watson M."/>
            <person name="Adriaenssens E.M."/>
            <person name="Foster-Nyarko E."/>
            <person name="Jarju S."/>
            <person name="Secka A."/>
            <person name="Antonio M."/>
            <person name="Oren A."/>
            <person name="Chaudhuri R.R."/>
            <person name="La Ragione R."/>
            <person name="Hildebrand F."/>
            <person name="Pallen M.J."/>
        </authorList>
    </citation>
    <scope>NUCLEOTIDE SEQUENCE</scope>
    <source>
        <strain evidence="15">CHK195-12923</strain>
    </source>
</reference>
<evidence type="ECO:0000313" key="16">
    <source>
        <dbReference type="Proteomes" id="UP000824110"/>
    </source>
</evidence>
<keyword evidence="6 12" id="KW-0698">rRNA processing</keyword>
<evidence type="ECO:0000256" key="8">
    <source>
        <dbReference type="ARBA" id="ARBA00022679"/>
    </source>
</evidence>
<evidence type="ECO:0000259" key="13">
    <source>
        <dbReference type="Pfam" id="PF04452"/>
    </source>
</evidence>
<dbReference type="Gene3D" id="3.40.1280.10">
    <property type="match status" value="1"/>
</dbReference>
<evidence type="ECO:0000256" key="5">
    <source>
        <dbReference type="ARBA" id="ARBA00022490"/>
    </source>
</evidence>
<organism evidence="15 16">
    <name type="scientific">Candidatus Coproplasma excrementigallinarum</name>
    <dbReference type="NCBI Taxonomy" id="2840747"/>
    <lineage>
        <taxon>Bacteria</taxon>
        <taxon>Bacillati</taxon>
        <taxon>Bacillota</taxon>
        <taxon>Clostridia</taxon>
        <taxon>Eubacteriales</taxon>
        <taxon>Candidatus Coproplasma</taxon>
    </lineage>
</organism>
<dbReference type="InterPro" id="IPR006700">
    <property type="entry name" value="RsmE"/>
</dbReference>
<dbReference type="NCBIfam" id="TIGR00046">
    <property type="entry name" value="RsmE family RNA methyltransferase"/>
    <property type="match status" value="1"/>
</dbReference>
<keyword evidence="9 12" id="KW-0949">S-adenosyl-L-methionine</keyword>
<evidence type="ECO:0000256" key="11">
    <source>
        <dbReference type="ARBA" id="ARBA00047944"/>
    </source>
</evidence>
<dbReference type="Pfam" id="PF04452">
    <property type="entry name" value="Methyltrans_RNA"/>
    <property type="match status" value="1"/>
</dbReference>
<dbReference type="Pfam" id="PF20260">
    <property type="entry name" value="PUA_4"/>
    <property type="match status" value="1"/>
</dbReference>
<evidence type="ECO:0000256" key="1">
    <source>
        <dbReference type="ARBA" id="ARBA00004496"/>
    </source>
</evidence>
<dbReference type="AlphaFoldDB" id="A0A9D1MJ45"/>
<dbReference type="InterPro" id="IPR029026">
    <property type="entry name" value="tRNA_m1G_MTases_N"/>
</dbReference>
<evidence type="ECO:0000256" key="10">
    <source>
        <dbReference type="ARBA" id="ARBA00025699"/>
    </source>
</evidence>
<dbReference type="SUPFAM" id="SSF75217">
    <property type="entry name" value="alpha/beta knot"/>
    <property type="match status" value="1"/>
</dbReference>
<evidence type="ECO:0000259" key="14">
    <source>
        <dbReference type="Pfam" id="PF20260"/>
    </source>
</evidence>